<dbReference type="SMART" id="SM00028">
    <property type="entry name" value="TPR"/>
    <property type="match status" value="14"/>
</dbReference>
<evidence type="ECO:0000313" key="5">
    <source>
        <dbReference type="Proteomes" id="UP000313359"/>
    </source>
</evidence>
<keyword evidence="1" id="KW-0677">Repeat</keyword>
<dbReference type="OrthoDB" id="421075at2759"/>
<dbReference type="STRING" id="1328759.A0A5C2SQN0"/>
<keyword evidence="2 3" id="KW-0802">TPR repeat</keyword>
<proteinExistence type="predicted"/>
<dbReference type="GO" id="GO:0055087">
    <property type="term" value="C:Ski complex"/>
    <property type="evidence" value="ECO:0007669"/>
    <property type="project" value="InterPro"/>
</dbReference>
<dbReference type="InterPro" id="IPR019734">
    <property type="entry name" value="TPR_rpt"/>
</dbReference>
<feature type="repeat" description="TPR" evidence="3">
    <location>
        <begin position="703"/>
        <end position="736"/>
    </location>
</feature>
<feature type="repeat" description="TPR" evidence="3">
    <location>
        <begin position="985"/>
        <end position="1018"/>
    </location>
</feature>
<reference evidence="4" key="1">
    <citation type="journal article" date="2018" name="Genome Biol. Evol.">
        <title>Genomics and development of Lentinus tigrinus, a white-rot wood-decaying mushroom with dimorphic fruiting bodies.</title>
        <authorList>
            <person name="Wu B."/>
            <person name="Xu Z."/>
            <person name="Knudson A."/>
            <person name="Carlson A."/>
            <person name="Chen N."/>
            <person name="Kovaka S."/>
            <person name="LaButti K."/>
            <person name="Lipzen A."/>
            <person name="Pennachio C."/>
            <person name="Riley R."/>
            <person name="Schakwitz W."/>
            <person name="Umezawa K."/>
            <person name="Ohm R.A."/>
            <person name="Grigoriev I.V."/>
            <person name="Nagy L.G."/>
            <person name="Gibbons J."/>
            <person name="Hibbett D."/>
        </authorList>
    </citation>
    <scope>NUCLEOTIDE SEQUENCE [LARGE SCALE GENOMIC DNA]</scope>
    <source>
        <strain evidence="4">ALCF2SS1-6</strain>
    </source>
</reference>
<dbReference type="Gene3D" id="1.25.40.10">
    <property type="entry name" value="Tetratricopeptide repeat domain"/>
    <property type="match status" value="6"/>
</dbReference>
<dbReference type="Pfam" id="PF13432">
    <property type="entry name" value="TPR_16"/>
    <property type="match status" value="2"/>
</dbReference>
<dbReference type="SUPFAM" id="SSF48452">
    <property type="entry name" value="TPR-like"/>
    <property type="match status" value="5"/>
</dbReference>
<protein>
    <submittedName>
        <fullName evidence="4">TPR-like protein</fullName>
    </submittedName>
</protein>
<feature type="repeat" description="TPR" evidence="3">
    <location>
        <begin position="1146"/>
        <end position="1179"/>
    </location>
</feature>
<dbReference type="PROSITE" id="PS50005">
    <property type="entry name" value="TPR"/>
    <property type="match status" value="6"/>
</dbReference>
<feature type="repeat" description="TPR" evidence="3">
    <location>
        <begin position="669"/>
        <end position="702"/>
    </location>
</feature>
<dbReference type="Proteomes" id="UP000313359">
    <property type="component" value="Unassembled WGS sequence"/>
</dbReference>
<name>A0A5C2SQN0_9APHY</name>
<dbReference type="InterPro" id="IPR039226">
    <property type="entry name" value="Ski3/TTC37"/>
</dbReference>
<gene>
    <name evidence="4" type="ORF">L227DRAFT_572216</name>
</gene>
<dbReference type="EMBL" id="ML122255">
    <property type="protein sequence ID" value="RPD63776.1"/>
    <property type="molecule type" value="Genomic_DNA"/>
</dbReference>
<dbReference type="PANTHER" id="PTHR15704:SF7">
    <property type="entry name" value="SUPERKILLER COMPLEX PROTEIN 3"/>
    <property type="match status" value="1"/>
</dbReference>
<dbReference type="InterPro" id="IPR011990">
    <property type="entry name" value="TPR-like_helical_dom_sf"/>
</dbReference>
<dbReference type="Pfam" id="PF13176">
    <property type="entry name" value="TPR_7"/>
    <property type="match status" value="1"/>
</dbReference>
<dbReference type="PANTHER" id="PTHR15704">
    <property type="entry name" value="SUPERKILLER 3 PROTEIN-RELATED"/>
    <property type="match status" value="1"/>
</dbReference>
<dbReference type="GO" id="GO:0006401">
    <property type="term" value="P:RNA catabolic process"/>
    <property type="evidence" value="ECO:0007669"/>
    <property type="project" value="InterPro"/>
</dbReference>
<dbReference type="Pfam" id="PF13181">
    <property type="entry name" value="TPR_8"/>
    <property type="match status" value="1"/>
</dbReference>
<evidence type="ECO:0000256" key="3">
    <source>
        <dbReference type="PROSITE-ProRule" id="PRU00339"/>
    </source>
</evidence>
<dbReference type="InterPro" id="IPR040962">
    <property type="entry name" value="TPR_22"/>
</dbReference>
<evidence type="ECO:0000256" key="2">
    <source>
        <dbReference type="ARBA" id="ARBA00022803"/>
    </source>
</evidence>
<dbReference type="Pfam" id="PF18833">
    <property type="entry name" value="TPR_22"/>
    <property type="match status" value="1"/>
</dbReference>
<evidence type="ECO:0000313" key="4">
    <source>
        <dbReference type="EMBL" id="RPD63776.1"/>
    </source>
</evidence>
<organism evidence="4 5">
    <name type="scientific">Lentinus tigrinus ALCF2SS1-6</name>
    <dbReference type="NCBI Taxonomy" id="1328759"/>
    <lineage>
        <taxon>Eukaryota</taxon>
        <taxon>Fungi</taxon>
        <taxon>Dikarya</taxon>
        <taxon>Basidiomycota</taxon>
        <taxon>Agaricomycotina</taxon>
        <taxon>Agaricomycetes</taxon>
        <taxon>Polyporales</taxon>
        <taxon>Polyporaceae</taxon>
        <taxon>Lentinus</taxon>
    </lineage>
</organism>
<accession>A0A5C2SQN0</accession>
<evidence type="ECO:0000256" key="1">
    <source>
        <dbReference type="ARBA" id="ARBA00022737"/>
    </source>
</evidence>
<keyword evidence="5" id="KW-1185">Reference proteome</keyword>
<feature type="repeat" description="TPR" evidence="3">
    <location>
        <begin position="737"/>
        <end position="770"/>
    </location>
</feature>
<sequence length="1435" mass="159977">MSSFVKTKVKAARDAINKKDYEKARELALNVLEYEPSNYHAHVFLGIAFSNLKQYSESEQAYRKAIETDSEQLLAWQGLLKLYEESENWPEALKTLRKLAEIHAKSNDAVKCAEAIQKIIDLRRDTERLQSTRLELAEALSLLLPDSPFYPVLSILPPPDPTNPTATTTFVAQSAVHDSLPILEELVSIHEQEEKAVGDAEVAKRRQRLAAVSPEETRKQVALEILSKSQLPRLYDEVLNHPNTSDDLRRQTESKLLRMKQSHLFSIPTDSKRKEEKARLAAEVEELIKGIVLLKVPDELAWTLLIESKDAERIEDYDFGLLRSFVEVFPESSLAQLIRAYFEYMRIPLSDEEEDEEQAHKDADDELDLIDAMMDAFTSLGNSILAHRIIAELYEQDADYENAIKVAESGLELVRLVEQNWGRPIRQTKKAFKTTLGTSLVHHFPPKHHTRALRYIDEVLAEDPKNIPALMGRGFILQYAKKWSEASLIFAKVAELDADGVEHGLRAKEEHAWCTVMCGDLQAAADELREVIRVLDELEGRDDDKARAWWRLGRCYWDMGVEHRDEAYKYFVTALKRSSTFAPAFTYLGIYYSEYLSPPDPSRASKCFQKAFELDPREAEAARRLAEGFADEGEWDLVEVVARRTIEGEGGLEEGPEAKASRRYLPINAWAWKAVGAVEMSRRNYPPAIEAYQIALRTDVDDHMSWMRLGEAYSKAGRFAAALKALEHARELDPEDWVSSYFIGEVQRQMGLYEEAIKSFERILENRPQELGVLHSIGQSYLDLGRLELSTGFTARAETSFTSAVRLTLELVAASPGFRRVAWKTIADALLQLSSFAVFFDEEAIQDTVSTIVPLATEHPGKGLVDILTYPLALDESISLPWFALQVALAAYEYRLSLGGLNDAASGAAHYDLGIALSTFARRTLDSTRRERAEQEAITQFKHALRLEPSNDAFWLALGNATFLSQPTLSQHSYIRAIELDGKNAGTWTSLGMFYLQHEDVELANEAFYKAQTLDPDYVLAWVGQGLVATANQHHKDASALFEHATGLTAAVPEADLEYATRLFNRVNTSTRSRSASSEALLPAFFVLDRYCKQRPRDATALHLFGLVCERVGHIELGIDLITRAIAVLEAAYEETEDSVTERQFTTAHANVARLRLATGDYEGALESYQVAMSLLPDEPEEEGTQANTQALLAQCQFGSGLANFKLGNLQDALAQFEAAMATAGENATIRGHVVVLLAQTLWAIGTEEAKESAKAQLLQSIEYDPENLMAINTLAGMGILTDDDSLVDAALFELLSLPIDQRQERDPERDVTYLLVQHHLGQGDAQQALSVAEKAVHTEPERTDVRRNLASLTLQSGKSAAALAILGGAAQTHSDFAQLRASLALHSVALCLESGTGATAAEALKLAQKGVMLSPGDRRGWEVLAYIRSRTASS</sequence>
<feature type="repeat" description="TPR" evidence="3">
    <location>
        <begin position="39"/>
        <end position="72"/>
    </location>
</feature>
<dbReference type="Pfam" id="PF14559">
    <property type="entry name" value="TPR_19"/>
    <property type="match status" value="1"/>
</dbReference>